<comment type="caution">
    <text evidence="1">The sequence shown here is derived from an EMBL/GenBank/DDBJ whole genome shotgun (WGS) entry which is preliminary data.</text>
</comment>
<dbReference type="AlphaFoldDB" id="A0A5R8QDA6"/>
<evidence type="ECO:0000313" key="2">
    <source>
        <dbReference type="Proteomes" id="UP000306912"/>
    </source>
</evidence>
<name>A0A5R8QDA6_9FIRM</name>
<evidence type="ECO:0008006" key="3">
    <source>
        <dbReference type="Google" id="ProtNLM"/>
    </source>
</evidence>
<sequence length="231" mass="26336">MEIKFAEKELSKVSKAIFIQDIAIGYPEKRKIKAEIPYMNGTYDFTYANEAKNYYGERAIEVQLLLAAKSREQAFILHQKVMDFFTSIGKQKLEFSDIIGWYYMAELEATPVFEEVFGGYFSVKLQLTAYPFRIKGYFSKQLWDTFCFETDWLQNLEFTVAGSAAETVFLHNVSVLTITATSAMTMVVNGKATSLKVGKFDYYGLELLEGANEVTFAGTGNVQIEFVMERL</sequence>
<dbReference type="InParanoid" id="A0A5R8QDA6"/>
<gene>
    <name evidence="1" type="ORF">FEZ08_04155</name>
</gene>
<dbReference type="Proteomes" id="UP000306912">
    <property type="component" value="Unassembled WGS sequence"/>
</dbReference>
<dbReference type="EMBL" id="VBWP01000003">
    <property type="protein sequence ID" value="TLG75245.1"/>
    <property type="molecule type" value="Genomic_DNA"/>
</dbReference>
<reference evidence="1 2" key="1">
    <citation type="submission" date="2019-05" db="EMBL/GenBank/DDBJ databases">
        <title>Culicoidintestinum kansasii gen. nov., sp. nov. from the gastrointestinal tract of the biting midge, Culicoides sonorensis.</title>
        <authorList>
            <person name="Neupane S."/>
            <person name="Ghosh A."/>
            <person name="Gunther S."/>
            <person name="Martin K."/>
            <person name="Zurek L."/>
        </authorList>
    </citation>
    <scope>NUCLEOTIDE SEQUENCE [LARGE SCALE GENOMIC DNA]</scope>
    <source>
        <strain evidence="1 2">CS-1</strain>
    </source>
</reference>
<proteinExistence type="predicted"/>
<dbReference type="RefSeq" id="WP_138190466.1">
    <property type="nucleotide sequence ID" value="NZ_VBWP01000003.1"/>
</dbReference>
<protein>
    <recommendedName>
        <fullName evidence="3">Phage tail protein</fullName>
    </recommendedName>
</protein>
<keyword evidence="2" id="KW-1185">Reference proteome</keyword>
<dbReference type="Gene3D" id="2.40.30.200">
    <property type="match status" value="1"/>
</dbReference>
<organism evidence="1 2">
    <name type="scientific">Culicoidibacter larvae</name>
    <dbReference type="NCBI Taxonomy" id="2579976"/>
    <lineage>
        <taxon>Bacteria</taxon>
        <taxon>Bacillati</taxon>
        <taxon>Bacillota</taxon>
        <taxon>Culicoidibacteria</taxon>
        <taxon>Culicoidibacterales</taxon>
        <taxon>Culicoidibacteraceae</taxon>
        <taxon>Culicoidibacter</taxon>
    </lineage>
</organism>
<accession>A0A5R8QDA6</accession>
<evidence type="ECO:0000313" key="1">
    <source>
        <dbReference type="EMBL" id="TLG75245.1"/>
    </source>
</evidence>
<dbReference type="OrthoDB" id="1907105at2"/>